<dbReference type="AlphaFoldDB" id="A0A9N8ZTG4"/>
<protein>
    <submittedName>
        <fullName evidence="1">7255_t:CDS:1</fullName>
    </submittedName>
</protein>
<evidence type="ECO:0000313" key="1">
    <source>
        <dbReference type="EMBL" id="CAG8507516.1"/>
    </source>
</evidence>
<gene>
    <name evidence="1" type="ORF">CPELLU_LOCUS2752</name>
</gene>
<sequence length="40" mass="4685">MIKGYILCNVIIDVTINFEACNYFKAEWSVTTTNDLNLKW</sequence>
<evidence type="ECO:0000313" key="2">
    <source>
        <dbReference type="Proteomes" id="UP000789759"/>
    </source>
</evidence>
<name>A0A9N8ZTG4_9GLOM</name>
<organism evidence="1 2">
    <name type="scientific">Cetraspora pellucida</name>
    <dbReference type="NCBI Taxonomy" id="1433469"/>
    <lineage>
        <taxon>Eukaryota</taxon>
        <taxon>Fungi</taxon>
        <taxon>Fungi incertae sedis</taxon>
        <taxon>Mucoromycota</taxon>
        <taxon>Glomeromycotina</taxon>
        <taxon>Glomeromycetes</taxon>
        <taxon>Diversisporales</taxon>
        <taxon>Gigasporaceae</taxon>
        <taxon>Cetraspora</taxon>
    </lineage>
</organism>
<comment type="caution">
    <text evidence="1">The sequence shown here is derived from an EMBL/GenBank/DDBJ whole genome shotgun (WGS) entry which is preliminary data.</text>
</comment>
<dbReference type="EMBL" id="CAJVQA010001238">
    <property type="protein sequence ID" value="CAG8507516.1"/>
    <property type="molecule type" value="Genomic_DNA"/>
</dbReference>
<proteinExistence type="predicted"/>
<dbReference type="Proteomes" id="UP000789759">
    <property type="component" value="Unassembled WGS sequence"/>
</dbReference>
<reference evidence="1" key="1">
    <citation type="submission" date="2021-06" db="EMBL/GenBank/DDBJ databases">
        <authorList>
            <person name="Kallberg Y."/>
            <person name="Tangrot J."/>
            <person name="Rosling A."/>
        </authorList>
    </citation>
    <scope>NUCLEOTIDE SEQUENCE</scope>
    <source>
        <strain evidence="1">FL966</strain>
    </source>
</reference>
<accession>A0A9N8ZTG4</accession>
<keyword evidence="2" id="KW-1185">Reference proteome</keyword>